<dbReference type="SUPFAM" id="SSF49599">
    <property type="entry name" value="TRAF domain-like"/>
    <property type="match status" value="1"/>
</dbReference>
<proteinExistence type="predicted"/>
<dbReference type="STRING" id="174720.A0A0N5C048"/>
<dbReference type="GO" id="GO:0030163">
    <property type="term" value="P:protein catabolic process"/>
    <property type="evidence" value="ECO:0007669"/>
    <property type="project" value="UniProtKB-ARBA"/>
</dbReference>
<dbReference type="InterPro" id="IPR008974">
    <property type="entry name" value="TRAF-like"/>
</dbReference>
<evidence type="ECO:0000259" key="1">
    <source>
        <dbReference type="PROSITE" id="PS50097"/>
    </source>
</evidence>
<dbReference type="Pfam" id="PF22486">
    <property type="entry name" value="MATH_2"/>
    <property type="match status" value="1"/>
</dbReference>
<dbReference type="Gene3D" id="3.30.710.10">
    <property type="entry name" value="Potassium Channel Kv1.1, Chain A"/>
    <property type="match status" value="1"/>
</dbReference>
<sequence length="362" mass="41486">MIYIISDDSFNIQTKVNKFNYVCSIRNFSLRPEKTGEKIMSQTCVIGDKDKSEWCLWIYPNGDDEESKEYVSVYLTLLNPDKAKVKVRFSILNDKEEEINVDNIDEVIDLTKNLGLGIPKFIKKDFLLDKSNGLLNDDKLTILCEGEIINFKSDDQDSTETLRKVTIPQSKLLSNYGNMFDSSLFTDCIIKVEDTEIKAHKAVLAARSPVFCEIFNGSSEESQTNVIEIKDFQVEVVREMLRYIYTDEVSDIQNMANDVLAIADIYKLERLKAISAQYLCDDLTVFNVCERFVLSEKYSTEILKECCIELIIENAAWLSKTKEWKEFILVHPLLLESLFLKSSSASSTESIPEKGKKEYSDT</sequence>
<dbReference type="PANTHER" id="PTHR24413">
    <property type="entry name" value="SPECKLE-TYPE POZ PROTEIN"/>
    <property type="match status" value="1"/>
</dbReference>
<dbReference type="Proteomes" id="UP000046392">
    <property type="component" value="Unplaced"/>
</dbReference>
<dbReference type="Gene3D" id="2.60.210.10">
    <property type="entry name" value="Apoptosis, Tumor Necrosis Factor Receptor Associated Protein 2, Chain A"/>
    <property type="match status" value="1"/>
</dbReference>
<evidence type="ECO:0000259" key="2">
    <source>
        <dbReference type="PROSITE" id="PS50144"/>
    </source>
</evidence>
<accession>A0A0N5C048</accession>
<dbReference type="FunFam" id="3.30.710.10:FF:000159">
    <property type="entry name" value="Speckle-type POZ protein B"/>
    <property type="match status" value="1"/>
</dbReference>
<evidence type="ECO:0000313" key="3">
    <source>
        <dbReference type="Proteomes" id="UP000046392"/>
    </source>
</evidence>
<protein>
    <submittedName>
        <fullName evidence="4">BTB domain-containing protein</fullName>
    </submittedName>
</protein>
<dbReference type="InterPro" id="IPR002083">
    <property type="entry name" value="MATH/TRAF_dom"/>
</dbReference>
<reference evidence="4" key="1">
    <citation type="submission" date="2017-02" db="UniProtKB">
        <authorList>
            <consortium name="WormBaseParasite"/>
        </authorList>
    </citation>
    <scope>IDENTIFICATION</scope>
</reference>
<feature type="domain" description="MATH" evidence="2">
    <location>
        <begin position="18"/>
        <end position="146"/>
    </location>
</feature>
<dbReference type="PROSITE" id="PS50097">
    <property type="entry name" value="BTB"/>
    <property type="match status" value="1"/>
</dbReference>
<dbReference type="Gene3D" id="1.25.40.420">
    <property type="match status" value="1"/>
</dbReference>
<dbReference type="PROSITE" id="PS50144">
    <property type="entry name" value="MATH"/>
    <property type="match status" value="1"/>
</dbReference>
<dbReference type="AlphaFoldDB" id="A0A0N5C048"/>
<dbReference type="InterPro" id="IPR000210">
    <property type="entry name" value="BTB/POZ_dom"/>
</dbReference>
<feature type="domain" description="BTB" evidence="1">
    <location>
        <begin position="186"/>
        <end position="253"/>
    </location>
</feature>
<organism evidence="3 4">
    <name type="scientific">Strongyloides papillosus</name>
    <name type="common">Intestinal threadworm</name>
    <dbReference type="NCBI Taxonomy" id="174720"/>
    <lineage>
        <taxon>Eukaryota</taxon>
        <taxon>Metazoa</taxon>
        <taxon>Ecdysozoa</taxon>
        <taxon>Nematoda</taxon>
        <taxon>Chromadorea</taxon>
        <taxon>Rhabditida</taxon>
        <taxon>Tylenchina</taxon>
        <taxon>Panagrolaimomorpha</taxon>
        <taxon>Strongyloidoidea</taxon>
        <taxon>Strongyloididae</taxon>
        <taxon>Strongyloides</taxon>
    </lineage>
</organism>
<dbReference type="InterPro" id="IPR011333">
    <property type="entry name" value="SKP1/BTB/POZ_sf"/>
</dbReference>
<dbReference type="SUPFAM" id="SSF54695">
    <property type="entry name" value="POZ domain"/>
    <property type="match status" value="1"/>
</dbReference>
<dbReference type="SMART" id="SM00225">
    <property type="entry name" value="BTB"/>
    <property type="match status" value="1"/>
</dbReference>
<keyword evidence="3" id="KW-1185">Reference proteome</keyword>
<dbReference type="Pfam" id="PF00651">
    <property type="entry name" value="BTB"/>
    <property type="match status" value="1"/>
</dbReference>
<dbReference type="WBParaSite" id="SPAL_0001138000.1">
    <property type="protein sequence ID" value="SPAL_0001138000.1"/>
    <property type="gene ID" value="SPAL_0001138000"/>
</dbReference>
<name>A0A0N5C048_STREA</name>
<evidence type="ECO:0000313" key="4">
    <source>
        <dbReference type="WBParaSite" id="SPAL_0001138000.1"/>
    </source>
</evidence>